<keyword evidence="3" id="KW-0812">Transmembrane</keyword>
<reference evidence="4" key="1">
    <citation type="submission" date="2018-06" db="EMBL/GenBank/DDBJ databases">
        <authorList>
            <person name="Zhirakovskaya E."/>
        </authorList>
    </citation>
    <scope>NUCLEOTIDE SEQUENCE</scope>
</reference>
<dbReference type="EMBL" id="UOGK01000585">
    <property type="protein sequence ID" value="VAX41735.1"/>
    <property type="molecule type" value="Genomic_DNA"/>
</dbReference>
<accession>A0A3B1E651</accession>
<evidence type="ECO:0000256" key="3">
    <source>
        <dbReference type="SAM" id="Phobius"/>
    </source>
</evidence>
<name>A0A3B1E651_9ZZZZ</name>
<feature type="compositionally biased region" description="Gly residues" evidence="2">
    <location>
        <begin position="1095"/>
        <end position="1106"/>
    </location>
</feature>
<evidence type="ECO:0000256" key="2">
    <source>
        <dbReference type="SAM" id="MobiDB-lite"/>
    </source>
</evidence>
<feature type="transmembrane region" description="Helical" evidence="3">
    <location>
        <begin position="63"/>
        <end position="82"/>
    </location>
</feature>
<feature type="compositionally biased region" description="Basic and acidic residues" evidence="2">
    <location>
        <begin position="791"/>
        <end position="800"/>
    </location>
</feature>
<feature type="compositionally biased region" description="Basic and acidic residues" evidence="2">
    <location>
        <begin position="664"/>
        <end position="675"/>
    </location>
</feature>
<protein>
    <submittedName>
        <fullName evidence="4">Uncharacterized protein</fullName>
    </submittedName>
</protein>
<feature type="compositionally biased region" description="Polar residues" evidence="2">
    <location>
        <begin position="1084"/>
        <end position="1094"/>
    </location>
</feature>
<feature type="region of interest" description="Disordered" evidence="2">
    <location>
        <begin position="1084"/>
        <end position="1109"/>
    </location>
</feature>
<feature type="region of interest" description="Disordered" evidence="2">
    <location>
        <begin position="474"/>
        <end position="507"/>
    </location>
</feature>
<dbReference type="AlphaFoldDB" id="A0A3B1E651"/>
<evidence type="ECO:0000313" key="4">
    <source>
        <dbReference type="EMBL" id="VAX41735.1"/>
    </source>
</evidence>
<proteinExistence type="predicted"/>
<keyword evidence="3" id="KW-1133">Transmembrane helix</keyword>
<feature type="transmembrane region" description="Helical" evidence="3">
    <location>
        <begin position="158"/>
        <end position="178"/>
    </location>
</feature>
<keyword evidence="3" id="KW-0472">Membrane</keyword>
<keyword evidence="1" id="KW-0175">Coiled coil</keyword>
<gene>
    <name evidence="4" type="ORF">MNBD_PLANCTO03-1216</name>
</gene>
<feature type="coiled-coil region" evidence="1">
    <location>
        <begin position="931"/>
        <end position="968"/>
    </location>
</feature>
<feature type="region of interest" description="Disordered" evidence="2">
    <location>
        <begin position="657"/>
        <end position="681"/>
    </location>
</feature>
<sequence length="1181" mass="127580">MTEHQHTPHHPGTAAALVERVGRRARATLLATAWLRAAAVVVAVVLLLGTLDYLFRLPRGVRLIHLAAMGYGAWVLGQRVILPAVRFRPKPAEIALRLERAAEGNRAAGWLASGVEFGHAPAQNSRNDLTAALAAHSTAQADAAAQALTGQRFLKRTGLVRAAALLTVVVLVAGGSTLSRPDLAMTGLARTLWPFGHAEWPKRTALVDATATLVHPIGEALPLRALLTRTTLPMGATEVVAVYRVFVDGKPGRNERVMLTPQHRLAERGNDSGELFERLIEPMVETTTDSACEIEYWFETDDNQTAPTRIQLEIRPRVERVMVRVEPPAYATSLHGSFLDVTSLPVVPDGGGIATVQPILAGSRVRVSLELNKPAALAGGSGESWSQPGERSLGYETITTERIRVEVVLVDADGLESADPLAVVLDVVRDAPAGVTVIEPAYDESVLATAVVELEAEGRDDFGMHWLTLDRQTARVPAHSESTTPEPAADPVQLGRTEAEPDEPPPTLTLTATLDLSTIGVRTGDEVWISAAGRDAFLTAPPGETDTRTIRSTVRRLRVIDETTFVDQLRGELAGVRRAAIEIDTEQAALHDTRTIDPATTADRQGAVTERLDAQRGAVDRLRQRIARNALDDETLRGMLADAAGLLGDATRASDKAANTLQHAAEDARDPRNTEDPAPAQNRVRENLETLIAMLDQGQDNWVARRTIESLLADQRALAAETEALGDRTMGQSRQQLSAEELTELERIAARQQDAAERARQALDSLNDRAESLARIDSAQADAMSRAARRGRQEQLDEQMRQAAAQLRENQTRAAAQGQQAATEALEQMLEDIDSAEASRDEALRRVLASVLESLESLITKQEHQIDSLARAQSEADLIALAQPMVALAGNTLGLLDELGPQRNLAAITSLVGEAAGAQERAVVSLREASIDSAAEAEDESLARLREARDEAERMDEAASDRENARARAELRKAYRALLEQQVALAADTQPWIGAESDRRTRAKVRGLGQRQAGVGESLADIRRSTAELAEASVFALAHRRLDAASAAATERLLAGEATASVARHQATIVRILQSLVHAMAEQKQNQRFTEQQSNGGGGGSGGGGETPVIPELSELLLLRAMQAEAMEWTRNLDESPERPADSELAELAELADLQHELAERAKELVEKLTQQQPGDAEIRP</sequence>
<feature type="region of interest" description="Disordered" evidence="2">
    <location>
        <begin position="781"/>
        <end position="801"/>
    </location>
</feature>
<evidence type="ECO:0000256" key="1">
    <source>
        <dbReference type="SAM" id="Coils"/>
    </source>
</evidence>
<feature type="transmembrane region" description="Helical" evidence="3">
    <location>
        <begin position="33"/>
        <end position="51"/>
    </location>
</feature>
<organism evidence="4">
    <name type="scientific">hydrothermal vent metagenome</name>
    <dbReference type="NCBI Taxonomy" id="652676"/>
    <lineage>
        <taxon>unclassified sequences</taxon>
        <taxon>metagenomes</taxon>
        <taxon>ecological metagenomes</taxon>
    </lineage>
</organism>